<organism evidence="1 2">
    <name type="scientific">Iningainema tapete BLCC-T55</name>
    <dbReference type="NCBI Taxonomy" id="2748662"/>
    <lineage>
        <taxon>Bacteria</taxon>
        <taxon>Bacillati</taxon>
        <taxon>Cyanobacteriota</taxon>
        <taxon>Cyanophyceae</taxon>
        <taxon>Nostocales</taxon>
        <taxon>Scytonemataceae</taxon>
        <taxon>Iningainema tapete</taxon>
    </lineage>
</organism>
<keyword evidence="2" id="KW-1185">Reference proteome</keyword>
<accession>A0A8J6XNZ0</accession>
<proteinExistence type="predicted"/>
<dbReference type="RefSeq" id="WP_190838517.1">
    <property type="nucleotide sequence ID" value="NZ_CAWPPI010000130.1"/>
</dbReference>
<dbReference type="Proteomes" id="UP000629098">
    <property type="component" value="Unassembled WGS sequence"/>
</dbReference>
<evidence type="ECO:0000313" key="2">
    <source>
        <dbReference type="Proteomes" id="UP000629098"/>
    </source>
</evidence>
<evidence type="ECO:0000313" key="1">
    <source>
        <dbReference type="EMBL" id="MBD2778613.1"/>
    </source>
</evidence>
<dbReference type="EMBL" id="JACXAE010000130">
    <property type="protein sequence ID" value="MBD2778613.1"/>
    <property type="molecule type" value="Genomic_DNA"/>
</dbReference>
<comment type="caution">
    <text evidence="1">The sequence shown here is derived from an EMBL/GenBank/DDBJ whole genome shotgun (WGS) entry which is preliminary data.</text>
</comment>
<protein>
    <submittedName>
        <fullName evidence="1">Uncharacterized protein</fullName>
    </submittedName>
</protein>
<name>A0A8J6XNZ0_9CYAN</name>
<reference evidence="1" key="1">
    <citation type="submission" date="2020-09" db="EMBL/GenBank/DDBJ databases">
        <title>Iningainema tapete sp. nov. (Scytonemataceae, Cyanobacteria) from greenhouses in central Florida (USA) produces two types of nodularin with biosynthetic potential for microcystin-LR and anabaenopeptins.</title>
        <authorList>
            <person name="Berthold D.E."/>
            <person name="Lefler F.W."/>
            <person name="Huang I.-S."/>
            <person name="Abdulla H."/>
            <person name="Zimba P.V."/>
            <person name="Laughinghouse H.D. IV."/>
        </authorList>
    </citation>
    <scope>NUCLEOTIDE SEQUENCE</scope>
    <source>
        <strain evidence="1">BLCCT55</strain>
    </source>
</reference>
<gene>
    <name evidence="1" type="ORF">ICL16_42865</name>
</gene>
<sequence>MMVTAKNKSSVLFRELSEENAAMISGGVVEVTSSAEVKLTEPSTIKLTEPSTNRNVLVIDRIPNLLAPNNNLFVERTAITNNSSLRVALRILGLE</sequence>
<dbReference type="AlphaFoldDB" id="A0A8J6XNZ0"/>